<evidence type="ECO:0000256" key="4">
    <source>
        <dbReference type="ARBA" id="ARBA00023002"/>
    </source>
</evidence>
<dbReference type="InterPro" id="IPR017972">
    <property type="entry name" value="Cyt_P450_CS"/>
</dbReference>
<comment type="cofactor">
    <cofactor evidence="1">
        <name>heme</name>
        <dbReference type="ChEBI" id="CHEBI:30413"/>
    </cofactor>
</comment>
<keyword evidence="4 7" id="KW-0560">Oxidoreductase</keyword>
<dbReference type="KEGG" id="psco:LY89DRAFT_720943"/>
<dbReference type="OrthoDB" id="1470350at2759"/>
<dbReference type="STRING" id="149040.A0A194X0J2"/>
<reference evidence="9 10" key="1">
    <citation type="submission" date="2015-10" db="EMBL/GenBank/DDBJ databases">
        <title>Full genome of DAOMC 229536 Phialocephala scopiformis, a fungal endophyte of spruce producing the potent anti-insectan compound rugulosin.</title>
        <authorList>
            <consortium name="DOE Joint Genome Institute"/>
            <person name="Walker A.K."/>
            <person name="Frasz S.L."/>
            <person name="Seifert K.A."/>
            <person name="Miller J.D."/>
            <person name="Mondo S.J."/>
            <person name="Labutti K."/>
            <person name="Lipzen A."/>
            <person name="Dockter R."/>
            <person name="Kennedy M."/>
            <person name="Grigoriev I.V."/>
            <person name="Spatafora J.W."/>
        </authorList>
    </citation>
    <scope>NUCLEOTIDE SEQUENCE [LARGE SCALE GENOMIC DNA]</scope>
    <source>
        <strain evidence="9 10">CBS 120377</strain>
    </source>
</reference>
<dbReference type="AlphaFoldDB" id="A0A194X0J2"/>
<dbReference type="SUPFAM" id="SSF48264">
    <property type="entry name" value="Cytochrome P450"/>
    <property type="match status" value="1"/>
</dbReference>
<evidence type="ECO:0000313" key="10">
    <source>
        <dbReference type="Proteomes" id="UP000070700"/>
    </source>
</evidence>
<dbReference type="GO" id="GO:0005506">
    <property type="term" value="F:iron ion binding"/>
    <property type="evidence" value="ECO:0007669"/>
    <property type="project" value="InterPro"/>
</dbReference>
<keyword evidence="5 7" id="KW-0408">Iron</keyword>
<comment type="similarity">
    <text evidence="2 7">Belongs to the cytochrome P450 family.</text>
</comment>
<dbReference type="Proteomes" id="UP000070700">
    <property type="component" value="Unassembled WGS sequence"/>
</dbReference>
<keyword evidence="8" id="KW-1133">Transmembrane helix</keyword>
<accession>A0A194X0J2</accession>
<evidence type="ECO:0000256" key="5">
    <source>
        <dbReference type="ARBA" id="ARBA00023004"/>
    </source>
</evidence>
<dbReference type="EMBL" id="KQ947421">
    <property type="protein sequence ID" value="KUJ13716.1"/>
    <property type="molecule type" value="Genomic_DNA"/>
</dbReference>
<dbReference type="PRINTS" id="PR01239">
    <property type="entry name" value="EP450IICYP52"/>
</dbReference>
<keyword evidence="6 7" id="KW-0503">Monooxygenase</keyword>
<dbReference type="PROSITE" id="PS00086">
    <property type="entry name" value="CYTOCHROME_P450"/>
    <property type="match status" value="1"/>
</dbReference>
<organism evidence="9 10">
    <name type="scientific">Mollisia scopiformis</name>
    <name type="common">Conifer needle endophyte fungus</name>
    <name type="synonym">Phialocephala scopiformis</name>
    <dbReference type="NCBI Taxonomy" id="149040"/>
    <lineage>
        <taxon>Eukaryota</taxon>
        <taxon>Fungi</taxon>
        <taxon>Dikarya</taxon>
        <taxon>Ascomycota</taxon>
        <taxon>Pezizomycotina</taxon>
        <taxon>Leotiomycetes</taxon>
        <taxon>Helotiales</taxon>
        <taxon>Mollisiaceae</taxon>
        <taxon>Mollisia</taxon>
    </lineage>
</organism>
<proteinExistence type="inferred from homology"/>
<sequence length="516" mass="58821">MIDAISTSGPGLTLRLAVGTIFLLYATYIYIQRRKDYDADRLFGEKHGCMPLKRRLPYKWPLALDAFKRQYDALVAGNLLAFQSEYFEETQVGQTFEVKLLGRVGYFTLDPQNLEAILSTNFEDWGLGSRREGLYPMIGEGIFTQDGHQWKHSRELLRRQFVRIQYQDVKVFETPINSLLAALSSQTGVIDLQPEFFRFTLATTTSLIFGEPFAGLTPKDHEVFEENFDYCALIGAMRLRLANFCWLYNPSKFKQACAEVKKYATYYVNHALKDQEENGEEEAADRHPFILDLYKELRDPILVRDQLMNVLIAGRDTTACLMSWTFYLLVRHPTSLERLQQEIHSIATNGQNVTRAQIAKMPYLKCVLNETNRLYTQIPVNVREATKTTYIPRGGGPDGQSPVLIRKGFGIGFSPYHMHRSKDIYGEDANEFRPERWEGPQLKNIGFGFMPFHGGPRLCLGKDFALTEASYGIVRILQTFPNLRLGPDEPKVQSGQEKQTLTIVVASADGCKVLLS</sequence>
<dbReference type="InterPro" id="IPR002974">
    <property type="entry name" value="Cyt_P450_E_CYP52_ascomycetes"/>
</dbReference>
<keyword evidence="7" id="KW-0349">Heme</keyword>
<feature type="transmembrane region" description="Helical" evidence="8">
    <location>
        <begin position="12"/>
        <end position="31"/>
    </location>
</feature>
<dbReference type="GO" id="GO:0016712">
    <property type="term" value="F:oxidoreductase activity, acting on paired donors, with incorporation or reduction of molecular oxygen, reduced flavin or flavoprotein as one donor, and incorporation of one atom of oxygen"/>
    <property type="evidence" value="ECO:0007669"/>
    <property type="project" value="InterPro"/>
</dbReference>
<evidence type="ECO:0000256" key="1">
    <source>
        <dbReference type="ARBA" id="ARBA00001971"/>
    </source>
</evidence>
<dbReference type="PRINTS" id="PR00385">
    <property type="entry name" value="P450"/>
</dbReference>
<dbReference type="PANTHER" id="PTHR24287">
    <property type="entry name" value="P450, PUTATIVE (EUROFUNG)-RELATED"/>
    <property type="match status" value="1"/>
</dbReference>
<dbReference type="GO" id="GO:0020037">
    <property type="term" value="F:heme binding"/>
    <property type="evidence" value="ECO:0007669"/>
    <property type="project" value="InterPro"/>
</dbReference>
<keyword evidence="3 7" id="KW-0479">Metal-binding</keyword>
<evidence type="ECO:0000256" key="3">
    <source>
        <dbReference type="ARBA" id="ARBA00022723"/>
    </source>
</evidence>
<evidence type="ECO:0000256" key="8">
    <source>
        <dbReference type="SAM" id="Phobius"/>
    </source>
</evidence>
<dbReference type="InterPro" id="IPR001128">
    <property type="entry name" value="Cyt_P450"/>
</dbReference>
<evidence type="ECO:0000256" key="7">
    <source>
        <dbReference type="RuleBase" id="RU000461"/>
    </source>
</evidence>
<protein>
    <submittedName>
        <fullName evidence="9">Cytochrome P450</fullName>
    </submittedName>
</protein>
<dbReference type="Gene3D" id="1.10.630.10">
    <property type="entry name" value="Cytochrome P450"/>
    <property type="match status" value="1"/>
</dbReference>
<gene>
    <name evidence="9" type="ORF">LY89DRAFT_720943</name>
</gene>
<keyword evidence="8" id="KW-0812">Transmembrane</keyword>
<dbReference type="CDD" id="cd11063">
    <property type="entry name" value="CYP52"/>
    <property type="match status" value="1"/>
</dbReference>
<dbReference type="Pfam" id="PF00067">
    <property type="entry name" value="p450"/>
    <property type="match status" value="1"/>
</dbReference>
<evidence type="ECO:0000313" key="9">
    <source>
        <dbReference type="EMBL" id="KUJ13716.1"/>
    </source>
</evidence>
<dbReference type="RefSeq" id="XP_018068071.1">
    <property type="nucleotide sequence ID" value="XM_018218603.1"/>
</dbReference>
<dbReference type="PANTHER" id="PTHR24287:SF18">
    <property type="entry name" value="CYTOCHROME P450 MONOOXYGENASE APDE-RELATED"/>
    <property type="match status" value="1"/>
</dbReference>
<keyword evidence="10" id="KW-1185">Reference proteome</keyword>
<dbReference type="InParanoid" id="A0A194X0J2"/>
<dbReference type="InterPro" id="IPR047146">
    <property type="entry name" value="Cyt_P450_E_CYP52_fungi"/>
</dbReference>
<evidence type="ECO:0000256" key="6">
    <source>
        <dbReference type="ARBA" id="ARBA00023033"/>
    </source>
</evidence>
<dbReference type="GeneID" id="28828329"/>
<dbReference type="InterPro" id="IPR036396">
    <property type="entry name" value="Cyt_P450_sf"/>
</dbReference>
<name>A0A194X0J2_MOLSC</name>
<keyword evidence="8" id="KW-0472">Membrane</keyword>
<evidence type="ECO:0000256" key="2">
    <source>
        <dbReference type="ARBA" id="ARBA00010617"/>
    </source>
</evidence>